<dbReference type="InterPro" id="IPR018392">
    <property type="entry name" value="LysM"/>
</dbReference>
<evidence type="ECO:0000259" key="3">
    <source>
        <dbReference type="Pfam" id="PF01476"/>
    </source>
</evidence>
<comment type="caution">
    <text evidence="4">The sequence shown here is derived from an EMBL/GenBank/DDBJ whole genome shotgun (WGS) entry which is preliminary data.</text>
</comment>
<evidence type="ECO:0000256" key="1">
    <source>
        <dbReference type="SAM" id="MobiDB-lite"/>
    </source>
</evidence>
<dbReference type="AlphaFoldDB" id="A0A1T2XHP7"/>
<name>A0A1T2XHP7_9BACL</name>
<feature type="signal peptide" evidence="2">
    <location>
        <begin position="1"/>
        <end position="30"/>
    </location>
</feature>
<keyword evidence="5" id="KW-1185">Reference proteome</keyword>
<feature type="domain" description="LysM" evidence="3">
    <location>
        <begin position="192"/>
        <end position="215"/>
    </location>
</feature>
<proteinExistence type="predicted"/>
<organism evidence="4 5">
    <name type="scientific">Paenibacillus selenitireducens</name>
    <dbReference type="NCBI Taxonomy" id="1324314"/>
    <lineage>
        <taxon>Bacteria</taxon>
        <taxon>Bacillati</taxon>
        <taxon>Bacillota</taxon>
        <taxon>Bacilli</taxon>
        <taxon>Bacillales</taxon>
        <taxon>Paenibacillaceae</taxon>
        <taxon>Paenibacillus</taxon>
    </lineage>
</organism>
<feature type="region of interest" description="Disordered" evidence="1">
    <location>
        <begin position="263"/>
        <end position="286"/>
    </location>
</feature>
<evidence type="ECO:0000313" key="5">
    <source>
        <dbReference type="Proteomes" id="UP000190188"/>
    </source>
</evidence>
<dbReference type="Proteomes" id="UP000190188">
    <property type="component" value="Unassembled WGS sequence"/>
</dbReference>
<evidence type="ECO:0000313" key="4">
    <source>
        <dbReference type="EMBL" id="OPA79404.1"/>
    </source>
</evidence>
<dbReference type="Pfam" id="PF01476">
    <property type="entry name" value="LysM"/>
    <property type="match status" value="1"/>
</dbReference>
<accession>A0A1T2XHP7</accession>
<gene>
    <name evidence="4" type="ORF">BVG16_10010</name>
</gene>
<dbReference type="EMBL" id="MSZX01000003">
    <property type="protein sequence ID" value="OPA79404.1"/>
    <property type="molecule type" value="Genomic_DNA"/>
</dbReference>
<dbReference type="STRING" id="1324314.BVG16_10010"/>
<evidence type="ECO:0000256" key="2">
    <source>
        <dbReference type="SAM" id="SignalP"/>
    </source>
</evidence>
<keyword evidence="2" id="KW-0732">Signal</keyword>
<sequence length="286" mass="30336">MISYMNKMKIKALAASTLALALTIGGGVYASQANAASATPGVTQTKAIAKFTQGKSRSGGGLLKQSEQLESLLGLTREELKEALTSGTSLADLAKQKGVDVQKIIDLQVSSMTTRIDKELAAGSITQAKYDEAKARLTEVATKMVNADFGGRGKEGLKEDLKANHGKGFMKASEEVASLLGVTQEELKSSLKSGQSLAAIAEKQGVDVQKVIDLQVNTAKAKLNQQLTDGKLTQAEYDNRAAALTNFVTKYVKGEFSGKELHKEQKEARAAAQAVPAEETTIAEEQ</sequence>
<feature type="compositionally biased region" description="Low complexity" evidence="1">
    <location>
        <begin position="270"/>
        <end position="279"/>
    </location>
</feature>
<reference evidence="4 5" key="1">
    <citation type="submission" date="2017-01" db="EMBL/GenBank/DDBJ databases">
        <title>Genome analysis of Paenibacillus selenitrireducens ES3-24.</title>
        <authorList>
            <person name="Xu D."/>
            <person name="Yao R."/>
            <person name="Zheng S."/>
        </authorList>
    </citation>
    <scope>NUCLEOTIDE SEQUENCE [LARGE SCALE GENOMIC DNA]</scope>
    <source>
        <strain evidence="4 5">ES3-24</strain>
    </source>
</reference>
<protein>
    <recommendedName>
        <fullName evidence="3">LysM domain-containing protein</fullName>
    </recommendedName>
</protein>
<feature type="chain" id="PRO_5038729493" description="LysM domain-containing protein" evidence="2">
    <location>
        <begin position="31"/>
        <end position="286"/>
    </location>
</feature>